<protein>
    <submittedName>
        <fullName evidence="1">Uncharacterized protein</fullName>
    </submittedName>
</protein>
<gene>
    <name evidence="1" type="ORF">CR513_47254</name>
</gene>
<reference evidence="1" key="1">
    <citation type="submission" date="2018-05" db="EMBL/GenBank/DDBJ databases">
        <title>Draft genome of Mucuna pruriens seed.</title>
        <authorList>
            <person name="Nnadi N.E."/>
            <person name="Vos R."/>
            <person name="Hasami M.H."/>
            <person name="Devisetty U.K."/>
            <person name="Aguiy J.C."/>
        </authorList>
    </citation>
    <scope>NUCLEOTIDE SEQUENCE [LARGE SCALE GENOMIC DNA]</scope>
    <source>
        <strain evidence="1">JCA_2017</strain>
    </source>
</reference>
<sequence>MKNQLAKLTSLVRQLAVGQQQPAMVAKICGIYTSMEHPIDMCPTLQETESDQPENVRAIVNSMEDNHFDQDRIKGLMQLNNSSPHRMHIKDKQVINSRLHNIQRHLSNNNNGSSRECLEFQQSVSN</sequence>
<dbReference type="AlphaFoldDB" id="A0A371F4F6"/>
<name>A0A371F4F6_MUCPR</name>
<comment type="caution">
    <text evidence="1">The sequence shown here is derived from an EMBL/GenBank/DDBJ whole genome shotgun (WGS) entry which is preliminary data.</text>
</comment>
<dbReference type="EMBL" id="QJKJ01010623">
    <property type="protein sequence ID" value="RDX73174.1"/>
    <property type="molecule type" value="Genomic_DNA"/>
</dbReference>
<feature type="non-terminal residue" evidence="1">
    <location>
        <position position="1"/>
    </location>
</feature>
<evidence type="ECO:0000313" key="2">
    <source>
        <dbReference type="Proteomes" id="UP000257109"/>
    </source>
</evidence>
<accession>A0A371F4F6</accession>
<keyword evidence="2" id="KW-1185">Reference proteome</keyword>
<dbReference type="OrthoDB" id="1750742at2759"/>
<organism evidence="1 2">
    <name type="scientific">Mucuna pruriens</name>
    <name type="common">Velvet bean</name>
    <name type="synonym">Dolichos pruriens</name>
    <dbReference type="NCBI Taxonomy" id="157652"/>
    <lineage>
        <taxon>Eukaryota</taxon>
        <taxon>Viridiplantae</taxon>
        <taxon>Streptophyta</taxon>
        <taxon>Embryophyta</taxon>
        <taxon>Tracheophyta</taxon>
        <taxon>Spermatophyta</taxon>
        <taxon>Magnoliopsida</taxon>
        <taxon>eudicotyledons</taxon>
        <taxon>Gunneridae</taxon>
        <taxon>Pentapetalae</taxon>
        <taxon>rosids</taxon>
        <taxon>fabids</taxon>
        <taxon>Fabales</taxon>
        <taxon>Fabaceae</taxon>
        <taxon>Papilionoideae</taxon>
        <taxon>50 kb inversion clade</taxon>
        <taxon>NPAAA clade</taxon>
        <taxon>indigoferoid/millettioid clade</taxon>
        <taxon>Phaseoleae</taxon>
        <taxon>Mucuna</taxon>
    </lineage>
</organism>
<proteinExistence type="predicted"/>
<evidence type="ECO:0000313" key="1">
    <source>
        <dbReference type="EMBL" id="RDX73174.1"/>
    </source>
</evidence>
<dbReference type="Proteomes" id="UP000257109">
    <property type="component" value="Unassembled WGS sequence"/>
</dbReference>